<gene>
    <name evidence="1" type="ORF">BECKH772A_GA0070896_1003216</name>
    <name evidence="2" type="ORF">BECKH772B_GA0070898_1003118</name>
    <name evidence="3" type="ORF">BECKH772C_GA0070978_1003117</name>
</gene>
<protein>
    <submittedName>
        <fullName evidence="1">Uncharacterized protein</fullName>
    </submittedName>
</protein>
<sequence>MEIGAGLKTLEDACAERGVDWEENLEQIAREKERMRELGVEAKGCGQNG</sequence>
<dbReference type="EMBL" id="CAADFJ010000031">
    <property type="protein sequence ID" value="VFJ99378.1"/>
    <property type="molecule type" value="Genomic_DNA"/>
</dbReference>
<organism evidence="1">
    <name type="scientific">Candidatus Kentrum eta</name>
    <dbReference type="NCBI Taxonomy" id="2126337"/>
    <lineage>
        <taxon>Bacteria</taxon>
        <taxon>Pseudomonadati</taxon>
        <taxon>Pseudomonadota</taxon>
        <taxon>Gammaproteobacteria</taxon>
        <taxon>Candidatus Kentrum</taxon>
    </lineage>
</organism>
<dbReference type="AlphaFoldDB" id="A0A450UG22"/>
<accession>A0A450UG22</accession>
<name>A0A450UG22_9GAMM</name>
<reference evidence="1" key="1">
    <citation type="submission" date="2019-02" db="EMBL/GenBank/DDBJ databases">
        <authorList>
            <person name="Gruber-Vodicka R. H."/>
            <person name="Seah K. B. B."/>
        </authorList>
    </citation>
    <scope>NUCLEOTIDE SEQUENCE</scope>
    <source>
        <strain evidence="3">BECK_SA2B12</strain>
        <strain evidence="1">BECK_SA2B15</strain>
        <strain evidence="2">BECK_SA2B20</strain>
    </source>
</reference>
<evidence type="ECO:0000313" key="2">
    <source>
        <dbReference type="EMBL" id="VFJ92582.1"/>
    </source>
</evidence>
<evidence type="ECO:0000313" key="3">
    <source>
        <dbReference type="EMBL" id="VFJ99378.1"/>
    </source>
</evidence>
<proteinExistence type="predicted"/>
<dbReference type="EMBL" id="CAADFG010000032">
    <property type="protein sequence ID" value="VFJ91507.1"/>
    <property type="molecule type" value="Genomic_DNA"/>
</dbReference>
<dbReference type="EMBL" id="CAADFI010000031">
    <property type="protein sequence ID" value="VFJ92582.1"/>
    <property type="molecule type" value="Genomic_DNA"/>
</dbReference>
<evidence type="ECO:0000313" key="1">
    <source>
        <dbReference type="EMBL" id="VFJ91507.1"/>
    </source>
</evidence>